<evidence type="ECO:0000259" key="1">
    <source>
        <dbReference type="Pfam" id="PF13613"/>
    </source>
</evidence>
<evidence type="ECO:0000313" key="2">
    <source>
        <dbReference type="EMBL" id="KAK3910794.1"/>
    </source>
</evidence>
<reference evidence="2" key="1">
    <citation type="submission" date="2021-07" db="EMBL/GenBank/DDBJ databases">
        <authorList>
            <person name="Catto M.A."/>
            <person name="Jacobson A."/>
            <person name="Kennedy G."/>
            <person name="Labadie P."/>
            <person name="Hunt B.G."/>
            <person name="Srinivasan R."/>
        </authorList>
    </citation>
    <scope>NUCLEOTIDE SEQUENCE</scope>
    <source>
        <strain evidence="2">PL_HMW_Pooled</strain>
        <tissue evidence="2">Head</tissue>
    </source>
</reference>
<dbReference type="AlphaFoldDB" id="A0AAE1GX75"/>
<dbReference type="InterPro" id="IPR038765">
    <property type="entry name" value="Papain-like_cys_pep_sf"/>
</dbReference>
<dbReference type="Pfam" id="PF13613">
    <property type="entry name" value="HTH_Tnp_4"/>
    <property type="match status" value="1"/>
</dbReference>
<proteinExistence type="predicted"/>
<name>A0AAE1GX75_9NEOP</name>
<dbReference type="Proteomes" id="UP001219518">
    <property type="component" value="Unassembled WGS sequence"/>
</dbReference>
<sequence length="522" mass="58738">MASDIMANCDIGAWETLPHSDVGIKNLSPNGGLNASLQLLLHTPSFIALVLTAHDTCNQVCLWCTIRNIISDMKNKRRGDVLSISEDFLSSFFGGFGGEPLPYLEKIFCHLTHNLRDKFSNEGVKRTFSVHLDMNLQLSSGASYKFAGCILHEGESRAAGQYMTLARCPSGSFTLLIDAQVKAVRRESLLVDKSLPKKIVIAMYNLEGKCENEKQSFGEDARNNSVHSWKETSFPWEVQLDDLNTSAQSIRSTHGTWTETSFPWEVQLESSFQSSKAEAAFPGEVDLNLSIRSNHSATWLVTKNVGIGELSISLEDQQKTGNELREIMDHSNSINSNFSTSFMQNDDNLDTYYGSDTSYESILQLEEPQPKKKVACRVLDLDFTDEEKEGRISGLPPTLAVKQGLVRYDVCKTMAEEDFKFFTGLSQCNYEVLFEVMGGDSVIRKLKYEFKEKTPQKLMPQKLSSRDRLFMMLVRMRRGVPFRDLSYIFGISVTQCCVIFNAMIRTTYECLSSFKKAIFTSG</sequence>
<dbReference type="PANTHER" id="PTHR23080">
    <property type="entry name" value="THAP DOMAIN PROTEIN"/>
    <property type="match status" value="1"/>
</dbReference>
<gene>
    <name evidence="2" type="ORF">KUF71_004282</name>
</gene>
<protein>
    <submittedName>
        <fullName evidence="2">Ubiquitin carboxyl-terminal hydrolase 17-like protein B</fullName>
    </submittedName>
</protein>
<evidence type="ECO:0000313" key="3">
    <source>
        <dbReference type="Proteomes" id="UP001219518"/>
    </source>
</evidence>
<keyword evidence="2" id="KW-0378">Hydrolase</keyword>
<comment type="caution">
    <text evidence="2">The sequence shown here is derived from an EMBL/GenBank/DDBJ whole genome shotgun (WGS) entry which is preliminary data.</text>
</comment>
<feature type="domain" description="Transposase Helix-turn-helix" evidence="1">
    <location>
        <begin position="461"/>
        <end position="512"/>
    </location>
</feature>
<dbReference type="EMBL" id="JAHWGI010000195">
    <property type="protein sequence ID" value="KAK3910794.1"/>
    <property type="molecule type" value="Genomic_DNA"/>
</dbReference>
<dbReference type="GO" id="GO:0016787">
    <property type="term" value="F:hydrolase activity"/>
    <property type="evidence" value="ECO:0007669"/>
    <property type="project" value="UniProtKB-KW"/>
</dbReference>
<dbReference type="Gene3D" id="3.90.70.10">
    <property type="entry name" value="Cysteine proteinases"/>
    <property type="match status" value="1"/>
</dbReference>
<reference evidence="2" key="2">
    <citation type="journal article" date="2023" name="BMC Genomics">
        <title>Pest status, molecular evolution, and epigenetic factors derived from the genome assembly of Frankliniella fusca, a thysanopteran phytovirus vector.</title>
        <authorList>
            <person name="Catto M.A."/>
            <person name="Labadie P.E."/>
            <person name="Jacobson A.L."/>
            <person name="Kennedy G.G."/>
            <person name="Srinivasan R."/>
            <person name="Hunt B.G."/>
        </authorList>
    </citation>
    <scope>NUCLEOTIDE SEQUENCE</scope>
    <source>
        <strain evidence="2">PL_HMW_Pooled</strain>
    </source>
</reference>
<dbReference type="SUPFAM" id="SSF54001">
    <property type="entry name" value="Cysteine proteinases"/>
    <property type="match status" value="1"/>
</dbReference>
<dbReference type="InterPro" id="IPR027805">
    <property type="entry name" value="Transposase_HTH_dom"/>
</dbReference>
<organism evidence="2 3">
    <name type="scientific">Frankliniella fusca</name>
    <dbReference type="NCBI Taxonomy" id="407009"/>
    <lineage>
        <taxon>Eukaryota</taxon>
        <taxon>Metazoa</taxon>
        <taxon>Ecdysozoa</taxon>
        <taxon>Arthropoda</taxon>
        <taxon>Hexapoda</taxon>
        <taxon>Insecta</taxon>
        <taxon>Pterygota</taxon>
        <taxon>Neoptera</taxon>
        <taxon>Paraneoptera</taxon>
        <taxon>Thysanoptera</taxon>
        <taxon>Terebrantia</taxon>
        <taxon>Thripoidea</taxon>
        <taxon>Thripidae</taxon>
        <taxon>Frankliniella</taxon>
    </lineage>
</organism>
<keyword evidence="3" id="KW-1185">Reference proteome</keyword>
<accession>A0AAE1GX75</accession>